<dbReference type="AlphaFoldDB" id="A0A6I8LS22"/>
<dbReference type="Pfam" id="PF20712">
    <property type="entry name" value="CyanoTRADDas_TM"/>
    <property type="match status" value="1"/>
</dbReference>
<keyword evidence="1" id="KW-0472">Membrane</keyword>
<organism evidence="3 4">
    <name type="scientific">Amycolatopsis camponoti</name>
    <dbReference type="NCBI Taxonomy" id="2606593"/>
    <lineage>
        <taxon>Bacteria</taxon>
        <taxon>Bacillati</taxon>
        <taxon>Actinomycetota</taxon>
        <taxon>Actinomycetes</taxon>
        <taxon>Pseudonocardiales</taxon>
        <taxon>Pseudonocardiaceae</taxon>
        <taxon>Amycolatopsis</taxon>
    </lineage>
</organism>
<evidence type="ECO:0000313" key="3">
    <source>
        <dbReference type="EMBL" id="VVJ19801.1"/>
    </source>
</evidence>
<evidence type="ECO:0000256" key="1">
    <source>
        <dbReference type="SAM" id="Phobius"/>
    </source>
</evidence>
<reference evidence="3 4" key="1">
    <citation type="submission" date="2019-09" db="EMBL/GenBank/DDBJ databases">
        <authorList>
            <person name="Leyn A S."/>
        </authorList>
    </citation>
    <scope>NUCLEOTIDE SEQUENCE [LARGE SCALE GENOMIC DNA]</scope>
    <source>
        <strain evidence="3">AA231_1</strain>
    </source>
</reference>
<dbReference type="Proteomes" id="UP000399805">
    <property type="component" value="Unassembled WGS sequence"/>
</dbReference>
<keyword evidence="1" id="KW-1133">Transmembrane helix</keyword>
<gene>
    <name evidence="3" type="ORF">AA23TX_04822</name>
</gene>
<feature type="domain" description="Cyanobacterial TRADD-N associated 2 transmembrane" evidence="2">
    <location>
        <begin position="149"/>
        <end position="222"/>
    </location>
</feature>
<dbReference type="EMBL" id="CABVGP010000002">
    <property type="protein sequence ID" value="VVJ19801.1"/>
    <property type="molecule type" value="Genomic_DNA"/>
</dbReference>
<feature type="transmembrane region" description="Helical" evidence="1">
    <location>
        <begin position="164"/>
        <end position="184"/>
    </location>
</feature>
<evidence type="ECO:0000259" key="2">
    <source>
        <dbReference type="Pfam" id="PF20712"/>
    </source>
</evidence>
<feature type="transmembrane region" description="Helical" evidence="1">
    <location>
        <begin position="73"/>
        <end position="95"/>
    </location>
</feature>
<evidence type="ECO:0000313" key="4">
    <source>
        <dbReference type="Proteomes" id="UP000399805"/>
    </source>
</evidence>
<keyword evidence="4" id="KW-1185">Reference proteome</keyword>
<dbReference type="InterPro" id="IPR048567">
    <property type="entry name" value="CyanoTRADDas_TM"/>
</dbReference>
<feature type="transmembrane region" description="Helical" evidence="1">
    <location>
        <begin position="190"/>
        <end position="211"/>
    </location>
</feature>
<protein>
    <recommendedName>
        <fullName evidence="2">Cyanobacterial TRADD-N associated 2 transmembrane domain-containing protein</fullName>
    </recommendedName>
</protein>
<accession>A0A6I8LS22</accession>
<proteinExistence type="predicted"/>
<feature type="transmembrane region" description="Helical" evidence="1">
    <location>
        <begin position="46"/>
        <end position="67"/>
    </location>
</feature>
<keyword evidence="1" id="KW-0812">Transmembrane</keyword>
<name>A0A6I8LS22_9PSEU</name>
<sequence>MGPAWSGFQPAVVAGNAPPPRLDYWTMPTASPGLPDERPGRRLPPLARVIAAAVTAGVVAACATYIFKTTSDFGKQISVSVACASLVLAIGSLVVTMKPMLTAEENHAKAVNYERERLRLLTSSDSTLAATVPQDVRFTTLLIEYYAHGLVEARSSSASSRRSSWLGMSVIVIGVLLAVVSGTSEVLGNGVQISLIVSASGVVTNAVGILFHRQANKALAHMEKQTSSLQKDMWSDQGRAVAIDLIDRVSSQELRDKLLADVALELANAGSRTVEP</sequence>